<dbReference type="AlphaFoldDB" id="A0A1F6Y6D4"/>
<dbReference type="Gene3D" id="3.30.1370.30">
    <property type="match status" value="1"/>
</dbReference>
<comment type="subunit">
    <text evidence="5">Part of the 30S ribosomal subunit. Contacts proteins S5 and S12.</text>
</comment>
<evidence type="ECO:0000313" key="8">
    <source>
        <dbReference type="Proteomes" id="UP000178645"/>
    </source>
</evidence>
<dbReference type="InterPro" id="IPR035987">
    <property type="entry name" value="Ribosomal_uS8_sf"/>
</dbReference>
<dbReference type="GO" id="GO:1990904">
    <property type="term" value="C:ribonucleoprotein complex"/>
    <property type="evidence" value="ECO:0007669"/>
    <property type="project" value="UniProtKB-KW"/>
</dbReference>
<dbReference type="GO" id="GO:0019843">
    <property type="term" value="F:rRNA binding"/>
    <property type="evidence" value="ECO:0007669"/>
    <property type="project" value="UniProtKB-UniRule"/>
</dbReference>
<evidence type="ECO:0000256" key="6">
    <source>
        <dbReference type="RuleBase" id="RU003660"/>
    </source>
</evidence>
<dbReference type="GO" id="GO:0006412">
    <property type="term" value="P:translation"/>
    <property type="evidence" value="ECO:0007669"/>
    <property type="project" value="UniProtKB-UniRule"/>
</dbReference>
<dbReference type="GO" id="GO:0005737">
    <property type="term" value="C:cytoplasm"/>
    <property type="evidence" value="ECO:0007669"/>
    <property type="project" value="UniProtKB-ARBA"/>
</dbReference>
<dbReference type="HAMAP" id="MF_01302_B">
    <property type="entry name" value="Ribosomal_uS8_B"/>
    <property type="match status" value="1"/>
</dbReference>
<comment type="similarity">
    <text evidence="1 5 6">Belongs to the universal ribosomal protein uS8 family.</text>
</comment>
<keyword evidence="3 5" id="KW-0687">Ribonucleoprotein</keyword>
<evidence type="ECO:0000256" key="3">
    <source>
        <dbReference type="ARBA" id="ARBA00023274"/>
    </source>
</evidence>
<sequence length="143" mass="15561">MVGDQIANMIIMMKNAGLAGRPSVSLPYSKLKNAILECLKKEGYVKKVSTKGAALAGGQGFTSGGKKGQPMLEVELVYVDKRPKITEAERISKQSRRVYFGVKDIHKVRNGTGLLVLSTPKGILSGRDARKEQVGGEALFRLW</sequence>
<dbReference type="InterPro" id="IPR047863">
    <property type="entry name" value="Ribosomal_uS8_CS"/>
</dbReference>
<comment type="function">
    <text evidence="5">One of the primary rRNA binding proteins, it binds directly to 16S rRNA central domain where it helps coordinate assembly of the platform of the 30S subunit.</text>
</comment>
<dbReference type="PANTHER" id="PTHR11758">
    <property type="entry name" value="40S RIBOSOMAL PROTEIN S15A"/>
    <property type="match status" value="1"/>
</dbReference>
<dbReference type="Proteomes" id="UP000178645">
    <property type="component" value="Unassembled WGS sequence"/>
</dbReference>
<evidence type="ECO:0000256" key="2">
    <source>
        <dbReference type="ARBA" id="ARBA00022980"/>
    </source>
</evidence>
<reference evidence="7 8" key="1">
    <citation type="journal article" date="2016" name="Nat. Commun.">
        <title>Thousands of microbial genomes shed light on interconnected biogeochemical processes in an aquifer system.</title>
        <authorList>
            <person name="Anantharaman K."/>
            <person name="Brown C.T."/>
            <person name="Hug L.A."/>
            <person name="Sharon I."/>
            <person name="Castelle C.J."/>
            <person name="Probst A.J."/>
            <person name="Thomas B.C."/>
            <person name="Singh A."/>
            <person name="Wilkins M.J."/>
            <person name="Karaoz U."/>
            <person name="Brodie E.L."/>
            <person name="Williams K.H."/>
            <person name="Hubbard S.S."/>
            <person name="Banfield J.F."/>
        </authorList>
    </citation>
    <scope>NUCLEOTIDE SEQUENCE [LARGE SCALE GENOMIC DNA]</scope>
</reference>
<evidence type="ECO:0000256" key="4">
    <source>
        <dbReference type="ARBA" id="ARBA00035258"/>
    </source>
</evidence>
<dbReference type="InterPro" id="IPR000630">
    <property type="entry name" value="Ribosomal_uS8"/>
</dbReference>
<organism evidence="7 8">
    <name type="scientific">Candidatus Nomurabacteria bacterium RIFCSPLOWO2_12_FULL_44_11</name>
    <dbReference type="NCBI Taxonomy" id="1801796"/>
    <lineage>
        <taxon>Bacteria</taxon>
        <taxon>Candidatus Nomuraibacteriota</taxon>
    </lineage>
</organism>
<dbReference type="SUPFAM" id="SSF56047">
    <property type="entry name" value="Ribosomal protein S8"/>
    <property type="match status" value="1"/>
</dbReference>
<dbReference type="EMBL" id="MFVU01000015">
    <property type="protein sequence ID" value="OGJ01927.1"/>
    <property type="molecule type" value="Genomic_DNA"/>
</dbReference>
<dbReference type="FunFam" id="3.30.1490.10:FF:000001">
    <property type="entry name" value="30S ribosomal protein S8"/>
    <property type="match status" value="1"/>
</dbReference>
<protein>
    <recommendedName>
        <fullName evidence="4 5">Small ribosomal subunit protein uS8</fullName>
    </recommendedName>
</protein>
<dbReference type="GO" id="GO:0005840">
    <property type="term" value="C:ribosome"/>
    <property type="evidence" value="ECO:0007669"/>
    <property type="project" value="UniProtKB-KW"/>
</dbReference>
<comment type="caution">
    <text evidence="7">The sequence shown here is derived from an EMBL/GenBank/DDBJ whole genome shotgun (WGS) entry which is preliminary data.</text>
</comment>
<evidence type="ECO:0000256" key="1">
    <source>
        <dbReference type="ARBA" id="ARBA00006471"/>
    </source>
</evidence>
<evidence type="ECO:0000313" key="7">
    <source>
        <dbReference type="EMBL" id="OGJ01927.1"/>
    </source>
</evidence>
<name>A0A1F6Y6D4_9BACT</name>
<evidence type="ECO:0000256" key="5">
    <source>
        <dbReference type="HAMAP-Rule" id="MF_01302"/>
    </source>
</evidence>
<keyword evidence="5" id="KW-0699">rRNA-binding</keyword>
<keyword evidence="5" id="KW-0694">RNA-binding</keyword>
<dbReference type="GO" id="GO:0003735">
    <property type="term" value="F:structural constituent of ribosome"/>
    <property type="evidence" value="ECO:0007669"/>
    <property type="project" value="InterPro"/>
</dbReference>
<dbReference type="Pfam" id="PF00410">
    <property type="entry name" value="Ribosomal_S8"/>
    <property type="match status" value="1"/>
</dbReference>
<keyword evidence="2 5" id="KW-0689">Ribosomal protein</keyword>
<dbReference type="Gene3D" id="3.30.1490.10">
    <property type="match status" value="1"/>
</dbReference>
<proteinExistence type="inferred from homology"/>
<dbReference type="PROSITE" id="PS00053">
    <property type="entry name" value="RIBOSOMAL_S8"/>
    <property type="match status" value="1"/>
</dbReference>
<accession>A0A1F6Y6D4</accession>
<gene>
    <name evidence="5" type="primary">rpsH</name>
    <name evidence="7" type="ORF">A3G53_01410</name>
</gene>